<dbReference type="InterPro" id="IPR006949">
    <property type="entry name" value="Barrel_Baseplate_J-like"/>
</dbReference>
<accession>A0A060QEV2</accession>
<evidence type="ECO:0000313" key="4">
    <source>
        <dbReference type="Proteomes" id="UP000027583"/>
    </source>
</evidence>
<feature type="compositionally biased region" description="Polar residues" evidence="1">
    <location>
        <begin position="38"/>
        <end position="54"/>
    </location>
</feature>
<dbReference type="AlphaFoldDB" id="A0A060QEV2"/>
<dbReference type="EMBL" id="CBLX010000009">
    <property type="protein sequence ID" value="CDG39649.1"/>
    <property type="molecule type" value="Genomic_DNA"/>
</dbReference>
<organism evidence="3 4">
    <name type="scientific">Asaia bogorensis</name>
    <dbReference type="NCBI Taxonomy" id="91915"/>
    <lineage>
        <taxon>Bacteria</taxon>
        <taxon>Pseudomonadati</taxon>
        <taxon>Pseudomonadota</taxon>
        <taxon>Alphaproteobacteria</taxon>
        <taxon>Acetobacterales</taxon>
        <taxon>Acetobacteraceae</taxon>
        <taxon>Asaia</taxon>
    </lineage>
</organism>
<evidence type="ECO:0000313" key="3">
    <source>
        <dbReference type="EMBL" id="CDG39649.1"/>
    </source>
</evidence>
<dbReference type="eggNOG" id="COG3299">
    <property type="taxonomic scope" value="Bacteria"/>
</dbReference>
<feature type="domain" description="Baseplate protein J-like barrel" evidence="2">
    <location>
        <begin position="180"/>
        <end position="259"/>
    </location>
</feature>
<feature type="region of interest" description="Disordered" evidence="1">
    <location>
        <begin position="29"/>
        <end position="54"/>
    </location>
</feature>
<dbReference type="Pfam" id="PF04865">
    <property type="entry name" value="Baseplate_J"/>
    <property type="match status" value="1"/>
</dbReference>
<evidence type="ECO:0000256" key="1">
    <source>
        <dbReference type="SAM" id="MobiDB-lite"/>
    </source>
</evidence>
<sequence>MVRGYLWWRAMVHASPRAWNHPHIRLSHSRAHSRHSRGTSNRLLPQHASQSRSDNLSNGADIVWQHQYIDGHLMASISNISQLACTVSAQGISAPDYETIFARLAALYQGIFGSDVVLDNSTQDGQWIGIIAQAINASNASMIAAFNSFSPATAQGAGLSSIVKINGLTRSVPSFSTCDVVITGTVGKTISGGSVRDTIFGYTWSLPTVVVVPSSGSATVTATCTTVGAISLGPGTLTIINTPTLGWSNVTNVSASAPGTPAQTDASLRVQQASSTMLPSQTVMDGLLGALLALPGVSVAEGYENDTAKTDSNGIPANSIAIVVEGGDASAIATIIANKKTMGTPTYGTTTETITDSAGISRTINFFRPTPYPLAVQVNLTALSGYTDAIGSMIAAQISAYIEAQTAGSTIYTTRLYAQASLPDATGGLTYDLNSIQMAANGGAMSTNNVTVPFNALPSCPTSSVNIVASGTT</sequence>
<gene>
    <name evidence="3" type="ORF">ASAP_1604</name>
</gene>
<protein>
    <submittedName>
        <fullName evidence="3">Bacteriophage protein</fullName>
    </submittedName>
</protein>
<dbReference type="Proteomes" id="UP000027583">
    <property type="component" value="Unassembled WGS sequence"/>
</dbReference>
<proteinExistence type="predicted"/>
<comment type="caution">
    <text evidence="3">The sequence shown here is derived from an EMBL/GenBank/DDBJ whole genome shotgun (WGS) entry which is preliminary data.</text>
</comment>
<reference evidence="3 4" key="1">
    <citation type="journal article" date="2014" name="Genome Biol. Evol.">
        <title>Acetic acid bacteria genomes reveal functional traits for adaptation to life in insect guts.</title>
        <authorList>
            <person name="Chouaia B."/>
            <person name="Gaiarsa S."/>
            <person name="Crotti E."/>
            <person name="Comandatore F."/>
            <person name="Degli Esposti M."/>
            <person name="Ricci I."/>
            <person name="Alma A."/>
            <person name="Favia G."/>
            <person name="Bandi C."/>
            <person name="Daffonchio D."/>
        </authorList>
    </citation>
    <scope>NUCLEOTIDE SEQUENCE [LARGE SCALE GENOMIC DNA]</scope>
    <source>
        <strain evidence="3 4">SF2.1</strain>
    </source>
</reference>
<evidence type="ECO:0000259" key="2">
    <source>
        <dbReference type="Pfam" id="PF04865"/>
    </source>
</evidence>
<name>A0A060QEV2_9PROT</name>
<reference evidence="3 4" key="2">
    <citation type="journal article" date="2014" name="PLoS ONE">
        <title>Evolution of mitochondria reconstructed from the energy metabolism of living bacteria.</title>
        <authorList>
            <person name="Degli Esposti M."/>
            <person name="Chouaia B."/>
            <person name="Comandatore F."/>
            <person name="Crotti E."/>
            <person name="Sassera D."/>
            <person name="Lievens P.M."/>
            <person name="Daffonchio D."/>
            <person name="Bandi C."/>
        </authorList>
    </citation>
    <scope>NUCLEOTIDE SEQUENCE [LARGE SCALE GENOMIC DNA]</scope>
    <source>
        <strain evidence="3 4">SF2.1</strain>
    </source>
</reference>